<dbReference type="OMA" id="CFAILME"/>
<dbReference type="OrthoDB" id="10264062at2759"/>
<feature type="region of interest" description="Disordered" evidence="10">
    <location>
        <begin position="213"/>
        <end position="233"/>
    </location>
</feature>
<dbReference type="Pfam" id="PF00566">
    <property type="entry name" value="RabGAP-TBC"/>
    <property type="match status" value="1"/>
</dbReference>
<name>V7CCF6_PHAVU</name>
<evidence type="ECO:0000313" key="13">
    <source>
        <dbReference type="Proteomes" id="UP000000226"/>
    </source>
</evidence>
<gene>
    <name evidence="12" type="ORF">PHAVU_003G167800g</name>
</gene>
<dbReference type="AlphaFoldDB" id="V7CCF6"/>
<dbReference type="FunFam" id="1.10.8.270:FF:000005">
    <property type="entry name" value="TBC1 domain family member 15"/>
    <property type="match status" value="1"/>
</dbReference>
<organism evidence="12 13">
    <name type="scientific">Phaseolus vulgaris</name>
    <name type="common">Kidney bean</name>
    <name type="synonym">French bean</name>
    <dbReference type="NCBI Taxonomy" id="3885"/>
    <lineage>
        <taxon>Eukaryota</taxon>
        <taxon>Viridiplantae</taxon>
        <taxon>Streptophyta</taxon>
        <taxon>Embryophyta</taxon>
        <taxon>Tracheophyta</taxon>
        <taxon>Spermatophyta</taxon>
        <taxon>Magnoliopsida</taxon>
        <taxon>eudicotyledons</taxon>
        <taxon>Gunneridae</taxon>
        <taxon>Pentapetalae</taxon>
        <taxon>rosids</taxon>
        <taxon>fabids</taxon>
        <taxon>Fabales</taxon>
        <taxon>Fabaceae</taxon>
        <taxon>Papilionoideae</taxon>
        <taxon>50 kb inversion clade</taxon>
        <taxon>NPAAA clade</taxon>
        <taxon>indigoferoid/millettioid clade</taxon>
        <taxon>Phaseoleae</taxon>
        <taxon>Phaseolus</taxon>
    </lineage>
</organism>
<dbReference type="GO" id="GO:0005737">
    <property type="term" value="C:cytoplasm"/>
    <property type="evidence" value="ECO:0007669"/>
    <property type="project" value="UniProtKB-SubCell"/>
</dbReference>
<dbReference type="PROSITE" id="PS50086">
    <property type="entry name" value="TBC_RABGAP"/>
    <property type="match status" value="1"/>
</dbReference>
<evidence type="ECO:0000256" key="9">
    <source>
        <dbReference type="ARBA" id="ARBA00082539"/>
    </source>
</evidence>
<dbReference type="Proteomes" id="UP000000226">
    <property type="component" value="Chromosome 3"/>
</dbReference>
<dbReference type="SMR" id="V7CCF6"/>
<dbReference type="Gramene" id="ESW27033">
    <property type="protein sequence ID" value="ESW27033"/>
    <property type="gene ID" value="PHAVU_003G167800g"/>
</dbReference>
<evidence type="ECO:0000256" key="1">
    <source>
        <dbReference type="ARBA" id="ARBA00004496"/>
    </source>
</evidence>
<evidence type="ECO:0000256" key="10">
    <source>
        <dbReference type="SAM" id="MobiDB-lite"/>
    </source>
</evidence>
<proteinExistence type="predicted"/>
<dbReference type="PhylomeDB" id="V7CCF6"/>
<evidence type="ECO:0000256" key="3">
    <source>
        <dbReference type="ARBA" id="ARBA00022490"/>
    </source>
</evidence>
<feature type="compositionally biased region" description="Polar residues" evidence="10">
    <location>
        <begin position="216"/>
        <end position="225"/>
    </location>
</feature>
<keyword evidence="4" id="KW-0597">Phosphoprotein</keyword>
<dbReference type="Gene3D" id="1.10.472.80">
    <property type="entry name" value="Ypt/Rab-GAP domain of gyp1p, domain 3"/>
    <property type="match status" value="1"/>
</dbReference>
<keyword evidence="3" id="KW-0963">Cytoplasm</keyword>
<dbReference type="InterPro" id="IPR000195">
    <property type="entry name" value="Rab-GAP-TBC_dom"/>
</dbReference>
<accession>V7CCF6</accession>
<protein>
    <recommendedName>
        <fullName evidence="8">TBC1 domain family member 15</fullName>
    </recommendedName>
    <alternativeName>
        <fullName evidence="9">GTPase-activating protein RAB7</fullName>
    </alternativeName>
</protein>
<dbReference type="Gene3D" id="2.30.29.230">
    <property type="match status" value="1"/>
</dbReference>
<keyword evidence="5" id="KW-0007">Acetylation</keyword>
<dbReference type="SMART" id="SM00164">
    <property type="entry name" value="TBC"/>
    <property type="match status" value="1"/>
</dbReference>
<sequence length="652" mass="75005">MLESELHDLSDDADYAASQQQGSASMMLRSDSIKQNSPRDGAEVVFTKENVAIHPTQFASERISGRLKLIKQSSALFMTWIPYKGHSTEARLSDNERNLYTIRAVPFTEIRSIRRHTPALGWQYIIVVLSSGLAYPPLYFYSGGVKEFLATIKQHVLLVRSEEDANVFLVNDFQNTLQRTLSSLELPRAVPLACGPSNMSVDESILNENQERADNDVNNGSSSVTHFHGRPRQKVDPARDISIQVLEKFSLVTKFARETTSQLFRENQINGFSERRTPIQTNIDHPRRSSHVEEKTSDESCLALDSQEFDNLSLVWGKPRQPPLGSEEWIIFLDSEGRVTDSEALRKRVFYGGLDHELRNEVWGLLLGYYPYDSTYAEREFLKSIKKSEYENIKNQWQSISSAQAKRFTKFRERKGLIEKDVVRTDRSLPFYEGDDNPNVNILRDILLTYSFYNFDLGYCQGMSDLLSPILFVMDDESEAFWCFVALMERLGPNFNRDQNGMHSQLFALSKLVELLDSPLHNYFKQRDCLNYFFCFRWILIQFKREFEYEKTMRLWEVLWTHYPSEHLHLYLCVAILKRYRGKIVGEGMDFDTLLKFINELSGHIDLDATLRDAEALCICAGENGAARIPPGTPPSLPIDDGSVYAQQDEIL</sequence>
<evidence type="ECO:0000259" key="11">
    <source>
        <dbReference type="PROSITE" id="PS50086"/>
    </source>
</evidence>
<dbReference type="PANTHER" id="PTHR22957">
    <property type="entry name" value="TBC1 DOMAIN FAMILY MEMBER GTPASE-ACTIVATING PROTEIN"/>
    <property type="match status" value="1"/>
</dbReference>
<evidence type="ECO:0000256" key="8">
    <source>
        <dbReference type="ARBA" id="ARBA00067480"/>
    </source>
</evidence>
<dbReference type="SUPFAM" id="SSF47923">
    <property type="entry name" value="Ypt/Rab-GAP domain of gyp1p"/>
    <property type="match status" value="2"/>
</dbReference>
<dbReference type="EMBL" id="CM002290">
    <property type="protein sequence ID" value="ESW27033.1"/>
    <property type="molecule type" value="Genomic_DNA"/>
</dbReference>
<dbReference type="GO" id="GO:0005096">
    <property type="term" value="F:GTPase activator activity"/>
    <property type="evidence" value="ECO:0007669"/>
    <property type="project" value="UniProtKB-KW"/>
</dbReference>
<keyword evidence="2" id="KW-0343">GTPase activation</keyword>
<dbReference type="Pfam" id="PF12068">
    <property type="entry name" value="PH_RBD"/>
    <property type="match status" value="1"/>
</dbReference>
<feature type="domain" description="Rab-GAP TBC" evidence="11">
    <location>
        <begin position="353"/>
        <end position="563"/>
    </location>
</feature>
<keyword evidence="13" id="KW-1185">Reference proteome</keyword>
<evidence type="ECO:0000256" key="7">
    <source>
        <dbReference type="ARBA" id="ARBA00065268"/>
    </source>
</evidence>
<dbReference type="Gene3D" id="1.10.8.270">
    <property type="entry name" value="putative rabgap domain of human tbc1 domain family member 14 like domains"/>
    <property type="match status" value="1"/>
</dbReference>
<comment type="subcellular location">
    <subcellularLocation>
        <location evidence="1">Cytoplasm</location>
    </subcellularLocation>
</comment>
<comment type="subunit">
    <text evidence="7">Interacts with non-phosphorylated form of RAB8A; phosphorylation of RAB8A at 'Thr-72' disrupts this interaction. Interacts with ARMC12.</text>
</comment>
<evidence type="ECO:0000313" key="12">
    <source>
        <dbReference type="EMBL" id="ESW27033.1"/>
    </source>
</evidence>
<dbReference type="eggNOG" id="KOG2197">
    <property type="taxonomic scope" value="Eukaryota"/>
</dbReference>
<reference evidence="13" key="1">
    <citation type="journal article" date="2014" name="Nat. Genet.">
        <title>A reference genome for common bean and genome-wide analysis of dual domestications.</title>
        <authorList>
            <person name="Schmutz J."/>
            <person name="McClean P.E."/>
            <person name="Mamidi S."/>
            <person name="Wu G.A."/>
            <person name="Cannon S.B."/>
            <person name="Grimwood J."/>
            <person name="Jenkins J."/>
            <person name="Shu S."/>
            <person name="Song Q."/>
            <person name="Chavarro C."/>
            <person name="Torres-Torres M."/>
            <person name="Geffroy V."/>
            <person name="Moghaddam S.M."/>
            <person name="Gao D."/>
            <person name="Abernathy B."/>
            <person name="Barry K."/>
            <person name="Blair M."/>
            <person name="Brick M.A."/>
            <person name="Chovatia M."/>
            <person name="Gepts P."/>
            <person name="Goodstein D.M."/>
            <person name="Gonzales M."/>
            <person name="Hellsten U."/>
            <person name="Hyten D.L."/>
            <person name="Jia G."/>
            <person name="Kelly J.D."/>
            <person name="Kudrna D."/>
            <person name="Lee R."/>
            <person name="Richard M.M."/>
            <person name="Miklas P.N."/>
            <person name="Osorno J.M."/>
            <person name="Rodrigues J."/>
            <person name="Thareau V."/>
            <person name="Urrea C.A."/>
            <person name="Wang M."/>
            <person name="Yu Y."/>
            <person name="Zhang M."/>
            <person name="Wing R.A."/>
            <person name="Cregan P.B."/>
            <person name="Rokhsar D.S."/>
            <person name="Jackson S.A."/>
        </authorList>
    </citation>
    <scope>NUCLEOTIDE SEQUENCE [LARGE SCALE GENOMIC DNA]</scope>
    <source>
        <strain evidence="13">cv. G19833</strain>
    </source>
</reference>
<dbReference type="PANTHER" id="PTHR22957:SF502">
    <property type="entry name" value="SMALL G PROTEIN SIGNALING MODULATOR 2-RELATED"/>
    <property type="match status" value="1"/>
</dbReference>
<evidence type="ECO:0000256" key="5">
    <source>
        <dbReference type="ARBA" id="ARBA00022990"/>
    </source>
</evidence>
<dbReference type="InterPro" id="IPR021935">
    <property type="entry name" value="SGSM1/2_RBD"/>
</dbReference>
<dbReference type="FunFam" id="1.10.472.80:FF:000005">
    <property type="entry name" value="TBC1 domain family member 15"/>
    <property type="match status" value="1"/>
</dbReference>
<comment type="function">
    <text evidence="6">Acts as a GTPase activating protein for RAB7A. Does not act on RAB4, RAB5 or RAB6.</text>
</comment>
<evidence type="ECO:0000256" key="4">
    <source>
        <dbReference type="ARBA" id="ARBA00022553"/>
    </source>
</evidence>
<dbReference type="STRING" id="3885.V7CCF6"/>
<evidence type="ECO:0000256" key="6">
    <source>
        <dbReference type="ARBA" id="ARBA00055283"/>
    </source>
</evidence>
<evidence type="ECO:0000256" key="2">
    <source>
        <dbReference type="ARBA" id="ARBA00022468"/>
    </source>
</evidence>
<dbReference type="InterPro" id="IPR035969">
    <property type="entry name" value="Rab-GAP_TBC_sf"/>
</dbReference>